<feature type="region of interest" description="Disordered" evidence="1">
    <location>
        <begin position="1"/>
        <end position="30"/>
    </location>
</feature>
<comment type="caution">
    <text evidence="2">The sequence shown here is derived from an EMBL/GenBank/DDBJ whole genome shotgun (WGS) entry which is preliminary data.</text>
</comment>
<sequence length="118" mass="13242">MAAFAQKAFIRSSHSRRNRRTPLNGNCPQKSVPLKACWEKCTNNGVYLLLPHSLRTMNPHTSSRRRKRKAGQVQNNGGQRERGERGRADRRTGSKRPSGNAQLWGKTSLIFTAGPLCN</sequence>
<gene>
    <name evidence="2" type="ORF">QQF64_026358</name>
</gene>
<evidence type="ECO:0000313" key="3">
    <source>
        <dbReference type="Proteomes" id="UP001558613"/>
    </source>
</evidence>
<protein>
    <submittedName>
        <fullName evidence="2">Uncharacterized protein</fullName>
    </submittedName>
</protein>
<organism evidence="2 3">
    <name type="scientific">Cirrhinus molitorella</name>
    <name type="common">mud carp</name>
    <dbReference type="NCBI Taxonomy" id="172907"/>
    <lineage>
        <taxon>Eukaryota</taxon>
        <taxon>Metazoa</taxon>
        <taxon>Chordata</taxon>
        <taxon>Craniata</taxon>
        <taxon>Vertebrata</taxon>
        <taxon>Euteleostomi</taxon>
        <taxon>Actinopterygii</taxon>
        <taxon>Neopterygii</taxon>
        <taxon>Teleostei</taxon>
        <taxon>Ostariophysi</taxon>
        <taxon>Cypriniformes</taxon>
        <taxon>Cyprinidae</taxon>
        <taxon>Labeoninae</taxon>
        <taxon>Labeonini</taxon>
        <taxon>Cirrhinus</taxon>
    </lineage>
</organism>
<feature type="compositionally biased region" description="Basic and acidic residues" evidence="1">
    <location>
        <begin position="79"/>
        <end position="92"/>
    </location>
</feature>
<dbReference type="EMBL" id="JAYMGO010000005">
    <property type="protein sequence ID" value="KAL1273544.1"/>
    <property type="molecule type" value="Genomic_DNA"/>
</dbReference>
<accession>A0ABR3N9C2</accession>
<feature type="region of interest" description="Disordered" evidence="1">
    <location>
        <begin position="53"/>
        <end position="106"/>
    </location>
</feature>
<name>A0ABR3N9C2_9TELE</name>
<evidence type="ECO:0000256" key="1">
    <source>
        <dbReference type="SAM" id="MobiDB-lite"/>
    </source>
</evidence>
<keyword evidence="3" id="KW-1185">Reference proteome</keyword>
<reference evidence="2 3" key="1">
    <citation type="submission" date="2023-09" db="EMBL/GenBank/DDBJ databases">
        <authorList>
            <person name="Wang M."/>
        </authorList>
    </citation>
    <scope>NUCLEOTIDE SEQUENCE [LARGE SCALE GENOMIC DNA]</scope>
    <source>
        <strain evidence="2">GT-2023</strain>
        <tissue evidence="2">Liver</tissue>
    </source>
</reference>
<evidence type="ECO:0000313" key="2">
    <source>
        <dbReference type="EMBL" id="KAL1273544.1"/>
    </source>
</evidence>
<proteinExistence type="predicted"/>
<dbReference type="Proteomes" id="UP001558613">
    <property type="component" value="Unassembled WGS sequence"/>
</dbReference>